<evidence type="ECO:0000313" key="1">
    <source>
        <dbReference type="EMBL" id="OQR88629.1"/>
    </source>
</evidence>
<proteinExistence type="predicted"/>
<dbReference type="OrthoDB" id="20018at2759"/>
<accession>A0A1V9YS32</accession>
<dbReference type="AlphaFoldDB" id="A0A1V9YS32"/>
<gene>
    <name evidence="1" type="ORF">THRCLA_22829</name>
</gene>
<keyword evidence="2" id="KW-1185">Reference proteome</keyword>
<reference evidence="1 2" key="1">
    <citation type="journal article" date="2014" name="Genome Biol. Evol.">
        <title>The secreted proteins of Achlya hypogyna and Thraustotheca clavata identify the ancestral oomycete secretome and reveal gene acquisitions by horizontal gene transfer.</title>
        <authorList>
            <person name="Misner I."/>
            <person name="Blouin N."/>
            <person name="Leonard G."/>
            <person name="Richards T.A."/>
            <person name="Lane C.E."/>
        </authorList>
    </citation>
    <scope>NUCLEOTIDE SEQUENCE [LARGE SCALE GENOMIC DNA]</scope>
    <source>
        <strain evidence="1 2">ATCC 34112</strain>
    </source>
</reference>
<name>A0A1V9YS32_9STRA</name>
<comment type="caution">
    <text evidence="1">The sequence shown here is derived from an EMBL/GenBank/DDBJ whole genome shotgun (WGS) entry which is preliminary data.</text>
</comment>
<organism evidence="1 2">
    <name type="scientific">Thraustotheca clavata</name>
    <dbReference type="NCBI Taxonomy" id="74557"/>
    <lineage>
        <taxon>Eukaryota</taxon>
        <taxon>Sar</taxon>
        <taxon>Stramenopiles</taxon>
        <taxon>Oomycota</taxon>
        <taxon>Saprolegniomycetes</taxon>
        <taxon>Saprolegniales</taxon>
        <taxon>Achlyaceae</taxon>
        <taxon>Thraustotheca</taxon>
    </lineage>
</organism>
<protein>
    <submittedName>
        <fullName evidence="1">Uncharacterized protein</fullName>
    </submittedName>
</protein>
<sequence length="128" mass="14636">MLRQFATEADGLLAAQQKQRTEAQKGLQTSMLLVEQHLGRQVDAAIDPVIAVQQQIQDECIATAKCAIQLHQKTIRWKAEHKRLRAQLDDLKDFEAWVRLTEVNMHEICGKLEYVCHELTRASKEEAS</sequence>
<evidence type="ECO:0000313" key="2">
    <source>
        <dbReference type="Proteomes" id="UP000243217"/>
    </source>
</evidence>
<dbReference type="Proteomes" id="UP000243217">
    <property type="component" value="Unassembled WGS sequence"/>
</dbReference>
<dbReference type="Pfam" id="PF06320">
    <property type="entry name" value="GCN5L1"/>
    <property type="match status" value="1"/>
</dbReference>
<dbReference type="EMBL" id="JNBS01003091">
    <property type="protein sequence ID" value="OQR88629.1"/>
    <property type="molecule type" value="Genomic_DNA"/>
</dbReference>